<evidence type="ECO:0000313" key="4">
    <source>
        <dbReference type="Proteomes" id="UP000429607"/>
    </source>
</evidence>
<dbReference type="Proteomes" id="UP000434957">
    <property type="component" value="Unassembled WGS sequence"/>
</dbReference>
<sequence>MMMIKARTFINNLDEKSSDRSKVAFAACSEDHCSTVNGLCWKANEWI</sequence>
<keyword evidence="5" id="KW-1185">Reference proteome</keyword>
<evidence type="ECO:0000313" key="5">
    <source>
        <dbReference type="Proteomes" id="UP000434957"/>
    </source>
</evidence>
<dbReference type="Proteomes" id="UP000429607">
    <property type="component" value="Unassembled WGS sequence"/>
</dbReference>
<comment type="caution">
    <text evidence="3">The sequence shown here is derived from an EMBL/GenBank/DDBJ whole genome shotgun (WGS) entry which is preliminary data.</text>
</comment>
<name>A0A6A4FTI7_9STRA</name>
<accession>A0A6A4FTI7</accession>
<evidence type="ECO:0000313" key="6">
    <source>
        <dbReference type="Proteomes" id="UP000435112"/>
    </source>
</evidence>
<proteinExistence type="predicted"/>
<dbReference type="Proteomes" id="UP000435112">
    <property type="component" value="Unassembled WGS sequence"/>
</dbReference>
<gene>
    <name evidence="2" type="ORF">PR001_g2747</name>
    <name evidence="1" type="ORF">PR002_g1045</name>
    <name evidence="3" type="ORF">PR003_g2144</name>
</gene>
<reference evidence="3 5" key="1">
    <citation type="submission" date="2018-08" db="EMBL/GenBank/DDBJ databases">
        <title>Genomic investigation of the strawberry pathogen Phytophthora fragariae indicates pathogenicity is determined by transcriptional variation in three key races.</title>
        <authorList>
            <person name="Adams T.M."/>
            <person name="Armitage A.D."/>
            <person name="Sobczyk M.K."/>
            <person name="Bates H.J."/>
            <person name="Dunwell J.M."/>
            <person name="Nellist C.F."/>
            <person name="Harrison R.J."/>
        </authorList>
    </citation>
    <scope>NUCLEOTIDE SEQUENCE [LARGE SCALE GENOMIC DNA]</scope>
    <source>
        <strain evidence="2 4">SCRP249</strain>
        <strain evidence="1 6">SCRP324</strain>
        <strain evidence="3 5">SCRP333</strain>
    </source>
</reference>
<organism evidence="3 5">
    <name type="scientific">Phytophthora rubi</name>
    <dbReference type="NCBI Taxonomy" id="129364"/>
    <lineage>
        <taxon>Eukaryota</taxon>
        <taxon>Sar</taxon>
        <taxon>Stramenopiles</taxon>
        <taxon>Oomycota</taxon>
        <taxon>Peronosporomycetes</taxon>
        <taxon>Peronosporales</taxon>
        <taxon>Peronosporaceae</taxon>
        <taxon>Phytophthora</taxon>
    </lineage>
</organism>
<dbReference type="EMBL" id="QXFU01000028">
    <property type="protein sequence ID" value="KAE9047426.1"/>
    <property type="molecule type" value="Genomic_DNA"/>
</dbReference>
<dbReference type="EMBL" id="QXFT01000065">
    <property type="protein sequence ID" value="KAE9356795.1"/>
    <property type="molecule type" value="Genomic_DNA"/>
</dbReference>
<evidence type="ECO:0000313" key="1">
    <source>
        <dbReference type="EMBL" id="KAE9047426.1"/>
    </source>
</evidence>
<dbReference type="EMBL" id="QXFV01000097">
    <property type="protein sequence ID" value="KAE9050050.1"/>
    <property type="molecule type" value="Genomic_DNA"/>
</dbReference>
<dbReference type="AlphaFoldDB" id="A0A6A4FTI7"/>
<protein>
    <submittedName>
        <fullName evidence="3">Uncharacterized protein</fullName>
    </submittedName>
</protein>
<evidence type="ECO:0000313" key="2">
    <source>
        <dbReference type="EMBL" id="KAE9050050.1"/>
    </source>
</evidence>
<evidence type="ECO:0000313" key="3">
    <source>
        <dbReference type="EMBL" id="KAE9356795.1"/>
    </source>
</evidence>